<dbReference type="EMBL" id="FQWD01000003">
    <property type="protein sequence ID" value="SHG31133.1"/>
    <property type="molecule type" value="Genomic_DNA"/>
</dbReference>
<dbReference type="PIRSF" id="PIRSF028200">
    <property type="entry name" value="UCP028200"/>
    <property type="match status" value="1"/>
</dbReference>
<dbReference type="STRING" id="634436.SAMN05216361_1787"/>
<dbReference type="AlphaFoldDB" id="A0A1M5ITN5"/>
<dbReference type="Proteomes" id="UP000184520">
    <property type="component" value="Unassembled WGS sequence"/>
</dbReference>
<gene>
    <name evidence="1" type="ORF">SAMN05216361_1787</name>
</gene>
<dbReference type="OrthoDB" id="5767052at2"/>
<evidence type="ECO:0000313" key="1">
    <source>
        <dbReference type="EMBL" id="SHG31133.1"/>
    </source>
</evidence>
<keyword evidence="2" id="KW-1185">Reference proteome</keyword>
<accession>A0A1M5ITN5</accession>
<dbReference type="PROSITE" id="PS51257">
    <property type="entry name" value="PROKAR_LIPOPROTEIN"/>
    <property type="match status" value="1"/>
</dbReference>
<dbReference type="InterPro" id="IPR016875">
    <property type="entry name" value="UCP028200"/>
</dbReference>
<dbReference type="Pfam" id="PF19795">
    <property type="entry name" value="DUF6279"/>
    <property type="match status" value="1"/>
</dbReference>
<evidence type="ECO:0008006" key="3">
    <source>
        <dbReference type="Google" id="ProtNLM"/>
    </source>
</evidence>
<evidence type="ECO:0000313" key="2">
    <source>
        <dbReference type="Proteomes" id="UP000184520"/>
    </source>
</evidence>
<proteinExistence type="predicted"/>
<protein>
    <recommendedName>
        <fullName evidence="3">Lipoprotein</fullName>
    </recommendedName>
</protein>
<reference evidence="2" key="1">
    <citation type="submission" date="2016-11" db="EMBL/GenBank/DDBJ databases">
        <authorList>
            <person name="Varghese N."/>
            <person name="Submissions S."/>
        </authorList>
    </citation>
    <scope>NUCLEOTIDE SEQUENCE [LARGE SCALE GENOMIC DNA]</scope>
    <source>
        <strain evidence="2">CGMCC 1.8995</strain>
    </source>
</reference>
<name>A0A1M5ITN5_9ALTE</name>
<dbReference type="RefSeq" id="WP_073321194.1">
    <property type="nucleotide sequence ID" value="NZ_FQWD01000003.1"/>
</dbReference>
<sequence>MKKLILLFGFLLLAGCSTKFTYNNLDWLIHWYVDDYVELSDRQENLFDEHFANWLNWHRSEELAKYVKHLKSLKADVENERLTAESISDHLWKSREHWERLRDHVSPELAQLAAQLTDEQVESLFKELSEENDEIAEKLAEAEGKSEDEVTESRVEDIEDGISDYVGRLSKQQKAIIRQYAPDFHGTRALWLAYRKDFQLAARKLIDKRENNPEFETEFVALLTHPDEFRSTDYQQLRLQNTQLYGRMLEQLFYTLSDKQKNKLINKIDDMIEDFEYLMSND</sequence>
<organism evidence="1 2">
    <name type="scientific">Marisediminitalea aggregata</name>
    <dbReference type="NCBI Taxonomy" id="634436"/>
    <lineage>
        <taxon>Bacteria</taxon>
        <taxon>Pseudomonadati</taxon>
        <taxon>Pseudomonadota</taxon>
        <taxon>Gammaproteobacteria</taxon>
        <taxon>Alteromonadales</taxon>
        <taxon>Alteromonadaceae</taxon>
        <taxon>Marisediminitalea</taxon>
    </lineage>
</organism>